<organism evidence="5 6">
    <name type="scientific">Nisaea acidiphila</name>
    <dbReference type="NCBI Taxonomy" id="1862145"/>
    <lineage>
        <taxon>Bacteria</taxon>
        <taxon>Pseudomonadati</taxon>
        <taxon>Pseudomonadota</taxon>
        <taxon>Alphaproteobacteria</taxon>
        <taxon>Rhodospirillales</taxon>
        <taxon>Thalassobaculaceae</taxon>
        <taxon>Nisaea</taxon>
    </lineage>
</organism>
<dbReference type="AlphaFoldDB" id="A0A9J7ALA8"/>
<dbReference type="Proteomes" id="UP001060336">
    <property type="component" value="Chromosome"/>
</dbReference>
<dbReference type="InterPro" id="IPR039994">
    <property type="entry name" value="NO66-like"/>
</dbReference>
<keyword evidence="3" id="KW-0408">Iron</keyword>
<keyword evidence="2" id="KW-0479">Metal-binding</keyword>
<accession>A0A9J7ALA8</accession>
<evidence type="ECO:0000256" key="2">
    <source>
        <dbReference type="ARBA" id="ARBA00022723"/>
    </source>
</evidence>
<dbReference type="SUPFAM" id="SSF51197">
    <property type="entry name" value="Clavaminate synthase-like"/>
    <property type="match status" value="1"/>
</dbReference>
<dbReference type="Pfam" id="PF08007">
    <property type="entry name" value="JmjC_2"/>
    <property type="match status" value="1"/>
</dbReference>
<evidence type="ECO:0000313" key="5">
    <source>
        <dbReference type="EMBL" id="UUX47951.1"/>
    </source>
</evidence>
<sequence>MQFENFFKKITRDQFLSDYWDKAFYFEEGAFDPVDALFSWDQMNDLINRSKLWNANFMEMAVDGNVLPSEQYCRPGRDRRGANLPVPDPERVRFLMSKGASLVLDFIEGIHPSVQDATRFIERLTGTHASCNAYCSWKSVQAYHSHFDTMCVFAIQIEGEKTWNIYQGRVNEAIDVPRVRPGDFSREQHDQQKGPILKQIVMRPGDVLYLPRGQYHDAMTTDTASLHLSFGATYVDGHASLNMLMPFLHQDEFCRKRIPHFDDGQELETYITELGQNVAEHMARPEFHQQIRGYLMSQVADKVVRHTLPDRTPDIYFMVTRRPVKLTRRGPAASLSGEGFSLDIAKEDYPVVEHIVGSEEIWLSDLRAAFPDRVPQFEALLGALVQNGVIWRLRG</sequence>
<feature type="domain" description="JmjC" evidence="4">
    <location>
        <begin position="84"/>
        <end position="249"/>
    </location>
</feature>
<dbReference type="PANTHER" id="PTHR13096">
    <property type="entry name" value="MINA53 MYC INDUCED NUCLEAR ANTIGEN"/>
    <property type="match status" value="1"/>
</dbReference>
<comment type="cofactor">
    <cofactor evidence="1">
        <name>Fe(2+)</name>
        <dbReference type="ChEBI" id="CHEBI:29033"/>
    </cofactor>
</comment>
<gene>
    <name evidence="5" type="ORF">NUH88_11020</name>
</gene>
<dbReference type="EMBL" id="CP102480">
    <property type="protein sequence ID" value="UUX47951.1"/>
    <property type="molecule type" value="Genomic_DNA"/>
</dbReference>
<name>A0A9J7ALA8_9PROT</name>
<protein>
    <submittedName>
        <fullName evidence="5">Cupin domain-containing protein</fullName>
    </submittedName>
</protein>
<dbReference type="PANTHER" id="PTHR13096:SF8">
    <property type="entry name" value="RIBOSOMAL OXYGENASE 1"/>
    <property type="match status" value="1"/>
</dbReference>
<dbReference type="GO" id="GO:0046872">
    <property type="term" value="F:metal ion binding"/>
    <property type="evidence" value="ECO:0007669"/>
    <property type="project" value="UniProtKB-KW"/>
</dbReference>
<dbReference type="Gene3D" id="2.60.120.650">
    <property type="entry name" value="Cupin"/>
    <property type="match status" value="1"/>
</dbReference>
<evidence type="ECO:0000256" key="3">
    <source>
        <dbReference type="ARBA" id="ARBA00023004"/>
    </source>
</evidence>
<dbReference type="RefSeq" id="WP_257766460.1">
    <property type="nucleotide sequence ID" value="NZ_CP102480.1"/>
</dbReference>
<proteinExistence type="predicted"/>
<reference evidence="5" key="1">
    <citation type="submission" date="2022-08" db="EMBL/GenBank/DDBJ databases">
        <title>Nisaea acidiphila sp. nov., isolated from a marine algal debris and emended description of the genus Nisaea Urios et al. 2008.</title>
        <authorList>
            <person name="Kwon K."/>
        </authorList>
    </citation>
    <scope>NUCLEOTIDE SEQUENCE</scope>
    <source>
        <strain evidence="5">MEBiC11861</strain>
    </source>
</reference>
<evidence type="ECO:0000313" key="6">
    <source>
        <dbReference type="Proteomes" id="UP001060336"/>
    </source>
</evidence>
<keyword evidence="6" id="KW-1185">Reference proteome</keyword>
<evidence type="ECO:0000256" key="1">
    <source>
        <dbReference type="ARBA" id="ARBA00001954"/>
    </source>
</evidence>
<dbReference type="InterPro" id="IPR003347">
    <property type="entry name" value="JmjC_dom"/>
</dbReference>
<dbReference type="KEGG" id="naci:NUH88_11020"/>
<evidence type="ECO:0000259" key="4">
    <source>
        <dbReference type="PROSITE" id="PS51184"/>
    </source>
</evidence>
<dbReference type="PROSITE" id="PS51184">
    <property type="entry name" value="JMJC"/>
    <property type="match status" value="1"/>
</dbReference>